<dbReference type="PANTHER" id="PTHR43047">
    <property type="entry name" value="TWO-COMPONENT HISTIDINE PROTEIN KINASE"/>
    <property type="match status" value="1"/>
</dbReference>
<dbReference type="EC" id="2.7.13.3" evidence="2"/>
<dbReference type="InterPro" id="IPR011006">
    <property type="entry name" value="CheY-like_superfamily"/>
</dbReference>
<dbReference type="InterPro" id="IPR003594">
    <property type="entry name" value="HATPase_dom"/>
</dbReference>
<dbReference type="InterPro" id="IPR010559">
    <property type="entry name" value="Sig_transdc_His_kin_internal"/>
</dbReference>
<dbReference type="CDD" id="cd17574">
    <property type="entry name" value="REC_OmpR"/>
    <property type="match status" value="1"/>
</dbReference>
<dbReference type="SUPFAM" id="SSF55874">
    <property type="entry name" value="ATPase domain of HSP90 chaperone/DNA topoisomerase II/histidine kinase"/>
    <property type="match status" value="2"/>
</dbReference>
<dbReference type="CDD" id="cd16922">
    <property type="entry name" value="HATPase_EvgS-ArcB-TorS-like"/>
    <property type="match status" value="1"/>
</dbReference>
<comment type="caution">
    <text evidence="13">The sequence shown here is derived from an EMBL/GenBank/DDBJ whole genome shotgun (WGS) entry which is preliminary data.</text>
</comment>
<dbReference type="InterPro" id="IPR001789">
    <property type="entry name" value="Sig_transdc_resp-reg_receiver"/>
</dbReference>
<dbReference type="EMBL" id="JBHUIO010000006">
    <property type="protein sequence ID" value="MFD2170761.1"/>
    <property type="molecule type" value="Genomic_DNA"/>
</dbReference>
<evidence type="ECO:0000256" key="10">
    <source>
        <dbReference type="SAM" id="Phobius"/>
    </source>
</evidence>
<dbReference type="InterPro" id="IPR011623">
    <property type="entry name" value="7TMR_DISM_rcpt_extracell_dom1"/>
</dbReference>
<keyword evidence="14" id="KW-1185">Reference proteome</keyword>
<dbReference type="InterPro" id="IPR003661">
    <property type="entry name" value="HisK_dim/P_dom"/>
</dbReference>
<feature type="modified residue" description="4-aspartylphosphate" evidence="9">
    <location>
        <position position="751"/>
    </location>
</feature>
<evidence type="ECO:0000256" key="8">
    <source>
        <dbReference type="ARBA" id="ARBA00023012"/>
    </source>
</evidence>
<dbReference type="InterPro" id="IPR008979">
    <property type="entry name" value="Galactose-bd-like_sf"/>
</dbReference>
<evidence type="ECO:0000259" key="11">
    <source>
        <dbReference type="PROSITE" id="PS50109"/>
    </source>
</evidence>
<comment type="catalytic activity">
    <reaction evidence="1">
        <text>ATP + protein L-histidine = ADP + protein N-phospho-L-histidine.</text>
        <dbReference type="EC" id="2.7.13.3"/>
    </reaction>
</comment>
<dbReference type="InterPro" id="IPR036097">
    <property type="entry name" value="HisK_dim/P_sf"/>
</dbReference>
<keyword evidence="6" id="KW-0418">Kinase</keyword>
<keyword evidence="10" id="KW-0812">Transmembrane</keyword>
<evidence type="ECO:0000259" key="12">
    <source>
        <dbReference type="PROSITE" id="PS50110"/>
    </source>
</evidence>
<evidence type="ECO:0000256" key="5">
    <source>
        <dbReference type="ARBA" id="ARBA00022741"/>
    </source>
</evidence>
<evidence type="ECO:0000256" key="4">
    <source>
        <dbReference type="ARBA" id="ARBA00022679"/>
    </source>
</evidence>
<feature type="domain" description="Histidine kinase" evidence="11">
    <location>
        <begin position="438"/>
        <end position="656"/>
    </location>
</feature>
<dbReference type="RefSeq" id="WP_386047028.1">
    <property type="nucleotide sequence ID" value="NZ_JBHUIO010000006.1"/>
</dbReference>
<dbReference type="PANTHER" id="PTHR43047:SF72">
    <property type="entry name" value="OSMOSENSING HISTIDINE PROTEIN KINASE SLN1"/>
    <property type="match status" value="1"/>
</dbReference>
<dbReference type="Pfam" id="PF07695">
    <property type="entry name" value="7TMR-DISM_7TM"/>
    <property type="match status" value="1"/>
</dbReference>
<dbReference type="SUPFAM" id="SSF49785">
    <property type="entry name" value="Galactose-binding domain-like"/>
    <property type="match status" value="1"/>
</dbReference>
<keyword evidence="3 9" id="KW-0597">Phosphoprotein</keyword>
<dbReference type="Pfam" id="PF06580">
    <property type="entry name" value="His_kinase"/>
    <property type="match status" value="1"/>
</dbReference>
<feature type="transmembrane region" description="Helical" evidence="10">
    <location>
        <begin position="213"/>
        <end position="235"/>
    </location>
</feature>
<dbReference type="Gene3D" id="3.30.565.10">
    <property type="entry name" value="Histidine kinase-like ATPase, C-terminal domain"/>
    <property type="match status" value="2"/>
</dbReference>
<name>A0ABW4ZZC4_9BACL</name>
<accession>A0ABW4ZZC4</accession>
<gene>
    <name evidence="13" type="ORF">ACFSOY_12180</name>
</gene>
<sequence>MSKKRILLIIGLFLVVLTALRLGWFYLHHPPDHPKVVQGVLDLRNWDFPDDRTITLDGEWEFIPARLLTPGIEGDHTAIADAKKSYIQVPGRWDDSFSDEQGARLHYGTYRLKILVDDDNMQTFGIRVVDIQSASEVYVNGRYVEGAGRPTEQRELYTARNVPYQGSFRADQNEIEVLIRVADHMESVKGSGIKKSLKFGYYDAVVNESLFSVGMQLLLCVVLFLHGMYAAILYFFRRQNRMLHFSLLVLSTIISVLVVESKLLFVWLPINSEWAIKLLYLSYTGVSAFLLQLVGQLVPEFKRMRSFRWLTALCILFALYMLLVPYEYTMMPNIMLIFVLMLPALAIWSTLFRAAGQGKADVIYLLLAATSVTTNIVWAITQSRGFIEETYYPFDLIIAFLSFAAYWFKRFFWANEQTEQLADKLQKADKMKDDFLANTSHELRNPLHGMLNIAQTVLDDNSKRLDEKNKQSLELLIKVGRRMSLMLNDLLDVTHLQERAIRLELRTLRVQSVAVGVLDMLRFMTDGKPIRFIVNIPDSFPAVSADENRLTQILFNLLHNAIKYTREGEITIGADVKGGMAHLHIQDTGIGIADDELSRIFQPYEQADSSITSAGGGLGLGLSICKQLVELHGGSLQVRSTVGQGSVFTFTLPLSRSADEEQWAMSEDVQADARAESAAEAMPMLMDESRSSVVTTALDRPRILAVDDDLINLKVLENLLSAEQYQITAVTSGSDAIAKLEAEHYDLVIADVMMPQMSGYELSRTIRKRYSISELPILLLTARSRSEDIYAGFDAGANDYVTKPMDAWELKSRVRALTDLKRSIVERLRMEAAWLQAQIQPHFLFNTLNSISALSEIDTKRMQALLDVFSTYLRMSFDSHISDRVVPLDRELALVRSYLYIEKERFGDRLQILWEVDEQVNLFLPPLSIQPLVENAVKHGVLRRSRGGTIRIRLLDHATHAELSIEDDGVGMAEERLRQVMAGQAEQHAGIGLRNTDRRLNQLYGKGLQIESAPDRGTTVRFDIPKR</sequence>
<dbReference type="InterPro" id="IPR036890">
    <property type="entry name" value="HATPase_C_sf"/>
</dbReference>
<keyword evidence="10" id="KW-0472">Membrane</keyword>
<dbReference type="SMART" id="SM00387">
    <property type="entry name" value="HATPase_c"/>
    <property type="match status" value="2"/>
</dbReference>
<dbReference type="Gene3D" id="1.10.287.130">
    <property type="match status" value="1"/>
</dbReference>
<dbReference type="GO" id="GO:0005524">
    <property type="term" value="F:ATP binding"/>
    <property type="evidence" value="ECO:0007669"/>
    <property type="project" value="UniProtKB-KW"/>
</dbReference>
<dbReference type="SUPFAM" id="SSF52172">
    <property type="entry name" value="CheY-like"/>
    <property type="match status" value="1"/>
</dbReference>
<evidence type="ECO:0000256" key="1">
    <source>
        <dbReference type="ARBA" id="ARBA00000085"/>
    </source>
</evidence>
<dbReference type="CDD" id="cd00082">
    <property type="entry name" value="HisKA"/>
    <property type="match status" value="1"/>
</dbReference>
<feature type="transmembrane region" description="Helical" evidence="10">
    <location>
        <begin position="334"/>
        <end position="355"/>
    </location>
</feature>
<feature type="transmembrane region" description="Helical" evidence="10">
    <location>
        <begin position="247"/>
        <end position="268"/>
    </location>
</feature>
<organism evidence="13 14">
    <name type="scientific">Tumebacillus lipolyticus</name>
    <dbReference type="NCBI Taxonomy" id="1280370"/>
    <lineage>
        <taxon>Bacteria</taxon>
        <taxon>Bacillati</taxon>
        <taxon>Bacillota</taxon>
        <taxon>Bacilli</taxon>
        <taxon>Bacillales</taxon>
        <taxon>Alicyclobacillaceae</taxon>
        <taxon>Tumebacillus</taxon>
    </lineage>
</organism>
<dbReference type="SUPFAM" id="SSF47384">
    <property type="entry name" value="Homodimeric domain of signal transducing histidine kinase"/>
    <property type="match status" value="1"/>
</dbReference>
<dbReference type="Gene3D" id="2.60.120.260">
    <property type="entry name" value="Galactose-binding domain-like"/>
    <property type="match status" value="1"/>
</dbReference>
<dbReference type="PRINTS" id="PR00344">
    <property type="entry name" value="BCTRLSENSOR"/>
</dbReference>
<dbReference type="SMART" id="SM00448">
    <property type="entry name" value="REC"/>
    <property type="match status" value="1"/>
</dbReference>
<dbReference type="PROSITE" id="PS50110">
    <property type="entry name" value="RESPONSE_REGULATORY"/>
    <property type="match status" value="1"/>
</dbReference>
<feature type="transmembrane region" description="Helical" evidence="10">
    <location>
        <begin position="307"/>
        <end position="328"/>
    </location>
</feature>
<dbReference type="Gene3D" id="3.40.50.2300">
    <property type="match status" value="1"/>
</dbReference>
<proteinExistence type="predicted"/>
<evidence type="ECO:0000256" key="7">
    <source>
        <dbReference type="ARBA" id="ARBA00022840"/>
    </source>
</evidence>
<evidence type="ECO:0000256" key="3">
    <source>
        <dbReference type="ARBA" id="ARBA00022553"/>
    </source>
</evidence>
<dbReference type="SMART" id="SM00388">
    <property type="entry name" value="HisKA"/>
    <property type="match status" value="1"/>
</dbReference>
<evidence type="ECO:0000256" key="9">
    <source>
        <dbReference type="PROSITE-ProRule" id="PRU00169"/>
    </source>
</evidence>
<feature type="transmembrane region" description="Helical" evidence="10">
    <location>
        <begin position="274"/>
        <end position="295"/>
    </location>
</feature>
<evidence type="ECO:0000313" key="14">
    <source>
        <dbReference type="Proteomes" id="UP001597343"/>
    </source>
</evidence>
<evidence type="ECO:0000313" key="13">
    <source>
        <dbReference type="EMBL" id="MFD2170761.1"/>
    </source>
</evidence>
<feature type="transmembrane region" description="Helical" evidence="10">
    <location>
        <begin position="362"/>
        <end position="380"/>
    </location>
</feature>
<dbReference type="Pfam" id="PF02518">
    <property type="entry name" value="HATPase_c"/>
    <property type="match status" value="2"/>
</dbReference>
<feature type="domain" description="Histidine kinase" evidence="11">
    <location>
        <begin position="929"/>
        <end position="1027"/>
    </location>
</feature>
<keyword evidence="7 13" id="KW-0067">ATP-binding</keyword>
<reference evidence="14" key="1">
    <citation type="journal article" date="2019" name="Int. J. Syst. Evol. Microbiol.">
        <title>The Global Catalogue of Microorganisms (GCM) 10K type strain sequencing project: providing services to taxonomists for standard genome sequencing and annotation.</title>
        <authorList>
            <consortium name="The Broad Institute Genomics Platform"/>
            <consortium name="The Broad Institute Genome Sequencing Center for Infectious Disease"/>
            <person name="Wu L."/>
            <person name="Ma J."/>
        </authorList>
    </citation>
    <scope>NUCLEOTIDE SEQUENCE [LARGE SCALE GENOMIC DNA]</scope>
    <source>
        <strain evidence="14">CGMCC 1.13574</strain>
    </source>
</reference>
<dbReference type="Pfam" id="PF00072">
    <property type="entry name" value="Response_reg"/>
    <property type="match status" value="1"/>
</dbReference>
<keyword evidence="8" id="KW-0902">Two-component regulatory system</keyword>
<dbReference type="InterPro" id="IPR005467">
    <property type="entry name" value="His_kinase_dom"/>
</dbReference>
<dbReference type="Proteomes" id="UP001597343">
    <property type="component" value="Unassembled WGS sequence"/>
</dbReference>
<evidence type="ECO:0000256" key="6">
    <source>
        <dbReference type="ARBA" id="ARBA00022777"/>
    </source>
</evidence>
<feature type="domain" description="Response regulatory" evidence="12">
    <location>
        <begin position="702"/>
        <end position="818"/>
    </location>
</feature>
<dbReference type="InterPro" id="IPR004358">
    <property type="entry name" value="Sig_transdc_His_kin-like_C"/>
</dbReference>
<protein>
    <recommendedName>
        <fullName evidence="2">histidine kinase</fullName>
        <ecNumber evidence="2">2.7.13.3</ecNumber>
    </recommendedName>
</protein>
<keyword evidence="5" id="KW-0547">Nucleotide-binding</keyword>
<evidence type="ECO:0000256" key="2">
    <source>
        <dbReference type="ARBA" id="ARBA00012438"/>
    </source>
</evidence>
<dbReference type="Pfam" id="PF00512">
    <property type="entry name" value="HisKA"/>
    <property type="match status" value="1"/>
</dbReference>
<keyword evidence="10" id="KW-1133">Transmembrane helix</keyword>
<dbReference type="PROSITE" id="PS50109">
    <property type="entry name" value="HIS_KIN"/>
    <property type="match status" value="2"/>
</dbReference>
<keyword evidence="4" id="KW-0808">Transferase</keyword>